<dbReference type="Proteomes" id="UP000008808">
    <property type="component" value="Chromosome"/>
</dbReference>
<feature type="transmembrane region" description="Helical" evidence="1">
    <location>
        <begin position="120"/>
        <end position="138"/>
    </location>
</feature>
<keyword evidence="1" id="KW-0812">Transmembrane</keyword>
<protein>
    <submittedName>
        <fullName evidence="2">Uncharacterized protein</fullName>
    </submittedName>
</protein>
<feature type="transmembrane region" description="Helical" evidence="1">
    <location>
        <begin position="150"/>
        <end position="167"/>
    </location>
</feature>
<feature type="transmembrane region" description="Helical" evidence="1">
    <location>
        <begin position="173"/>
        <end position="194"/>
    </location>
</feature>
<dbReference type="STRING" id="314225.ELI_00450"/>
<organism evidence="2 3">
    <name type="scientific">Erythrobacter litoralis (strain HTCC2594)</name>
    <dbReference type="NCBI Taxonomy" id="314225"/>
    <lineage>
        <taxon>Bacteria</taxon>
        <taxon>Pseudomonadati</taxon>
        <taxon>Pseudomonadota</taxon>
        <taxon>Alphaproteobacteria</taxon>
        <taxon>Sphingomonadales</taxon>
        <taxon>Erythrobacteraceae</taxon>
        <taxon>Erythrobacter/Porphyrobacter group</taxon>
        <taxon>Erythrobacter</taxon>
    </lineage>
</organism>
<evidence type="ECO:0000256" key="1">
    <source>
        <dbReference type="SAM" id="Phobius"/>
    </source>
</evidence>
<proteinExistence type="predicted"/>
<feature type="transmembrane region" description="Helical" evidence="1">
    <location>
        <begin position="48"/>
        <end position="66"/>
    </location>
</feature>
<dbReference type="eggNOG" id="ENOG50331DT">
    <property type="taxonomic scope" value="Bacteria"/>
</dbReference>
<dbReference type="OrthoDB" id="648493at2"/>
<name>Q2NDQ9_ERYLH</name>
<feature type="transmembrane region" description="Helical" evidence="1">
    <location>
        <begin position="17"/>
        <end position="42"/>
    </location>
</feature>
<keyword evidence="1" id="KW-0472">Membrane</keyword>
<dbReference type="RefSeq" id="WP_011413060.1">
    <property type="nucleotide sequence ID" value="NC_007722.1"/>
</dbReference>
<dbReference type="KEGG" id="eli:ELI_00450"/>
<dbReference type="AlphaFoldDB" id="Q2NDQ9"/>
<keyword evidence="1" id="KW-1133">Transmembrane helix</keyword>
<evidence type="ECO:0000313" key="3">
    <source>
        <dbReference type="Proteomes" id="UP000008808"/>
    </source>
</evidence>
<evidence type="ECO:0000313" key="2">
    <source>
        <dbReference type="EMBL" id="ABC62182.1"/>
    </source>
</evidence>
<feature type="transmembrane region" description="Helical" evidence="1">
    <location>
        <begin position="206"/>
        <end position="224"/>
    </location>
</feature>
<feature type="transmembrane region" description="Helical" evidence="1">
    <location>
        <begin position="86"/>
        <end position="108"/>
    </location>
</feature>
<sequence>MATTAAGAGIAQREARFFFIMACLMAATTVGGFGLMAAMGVSSFAVPWLYHVHAGVFLSWTALYVAQNTLIFRGNIALHRRMGKLAALLIPVMVVLAIWLTFTTLRMLGGPPFFAQAEFLVVNIFHILAFAALAGWALARRRETDWHRRLMFGAMATVGAPGLARLLPLPLTIPYTFAVVFLAAMIFPVVGMIFDKRAHGRVHPAWWWTLAVPIVALVVGEIGANTDAAVQFTAEWVAGTPGGERPAEAFLPPGF</sequence>
<keyword evidence="3" id="KW-1185">Reference proteome</keyword>
<dbReference type="HOGENOM" id="CLU_075807_0_0_5"/>
<dbReference type="EMBL" id="CP000157">
    <property type="protein sequence ID" value="ABC62182.1"/>
    <property type="molecule type" value="Genomic_DNA"/>
</dbReference>
<reference evidence="3" key="1">
    <citation type="journal article" date="2009" name="J. Bacteriol.">
        <title>Complete genome sequence of Erythrobacter litoralis HTCC2594.</title>
        <authorList>
            <person name="Oh H.M."/>
            <person name="Giovannoni S.J."/>
            <person name="Ferriera S."/>
            <person name="Johnson J."/>
            <person name="Cho J.C."/>
        </authorList>
    </citation>
    <scope>NUCLEOTIDE SEQUENCE [LARGE SCALE GENOMIC DNA]</scope>
    <source>
        <strain evidence="3">HTCC2594</strain>
    </source>
</reference>
<accession>Q2NDQ9</accession>
<gene>
    <name evidence="2" type="ordered locus">ELI_00450</name>
</gene>